<keyword evidence="2" id="KW-1185">Reference proteome</keyword>
<evidence type="ECO:0000313" key="1">
    <source>
        <dbReference type="EMBL" id="KAJ1190409.1"/>
    </source>
</evidence>
<reference evidence="1" key="1">
    <citation type="journal article" date="2022" name="bioRxiv">
        <title>Sequencing and chromosome-scale assembly of the giantPleurodeles waltlgenome.</title>
        <authorList>
            <person name="Brown T."/>
            <person name="Elewa A."/>
            <person name="Iarovenko S."/>
            <person name="Subramanian E."/>
            <person name="Araus A.J."/>
            <person name="Petzold A."/>
            <person name="Susuki M."/>
            <person name="Suzuki K.-i.T."/>
            <person name="Hayashi T."/>
            <person name="Toyoda A."/>
            <person name="Oliveira C."/>
            <person name="Osipova E."/>
            <person name="Leigh N.D."/>
            <person name="Simon A."/>
            <person name="Yun M.H."/>
        </authorList>
    </citation>
    <scope>NUCLEOTIDE SEQUENCE</scope>
    <source>
        <strain evidence="1">20211129_DDA</strain>
        <tissue evidence="1">Liver</tissue>
    </source>
</reference>
<dbReference type="EMBL" id="JANPWB010000005">
    <property type="protein sequence ID" value="KAJ1190409.1"/>
    <property type="molecule type" value="Genomic_DNA"/>
</dbReference>
<evidence type="ECO:0000313" key="2">
    <source>
        <dbReference type="Proteomes" id="UP001066276"/>
    </source>
</evidence>
<sequence>MYLTTRPYWEREHPDATLAAGLRSRWDTGTMLEVKDGQGDLVRTTKVRVDHFRGYLASLYEAQLMREDDATTDYLAHIAMK</sequence>
<accession>A0AAV7UPM9</accession>
<comment type="caution">
    <text evidence="1">The sequence shown here is derived from an EMBL/GenBank/DDBJ whole genome shotgun (WGS) entry which is preliminary data.</text>
</comment>
<protein>
    <submittedName>
        <fullName evidence="1">Uncharacterized protein</fullName>
    </submittedName>
</protein>
<dbReference type="AlphaFoldDB" id="A0AAV7UPM9"/>
<proteinExistence type="predicted"/>
<organism evidence="1 2">
    <name type="scientific">Pleurodeles waltl</name>
    <name type="common">Iberian ribbed newt</name>
    <dbReference type="NCBI Taxonomy" id="8319"/>
    <lineage>
        <taxon>Eukaryota</taxon>
        <taxon>Metazoa</taxon>
        <taxon>Chordata</taxon>
        <taxon>Craniata</taxon>
        <taxon>Vertebrata</taxon>
        <taxon>Euteleostomi</taxon>
        <taxon>Amphibia</taxon>
        <taxon>Batrachia</taxon>
        <taxon>Caudata</taxon>
        <taxon>Salamandroidea</taxon>
        <taxon>Salamandridae</taxon>
        <taxon>Pleurodelinae</taxon>
        <taxon>Pleurodeles</taxon>
    </lineage>
</organism>
<dbReference type="Proteomes" id="UP001066276">
    <property type="component" value="Chromosome 3_1"/>
</dbReference>
<gene>
    <name evidence="1" type="ORF">NDU88_007147</name>
</gene>
<name>A0AAV7UPM9_PLEWA</name>